<dbReference type="InterPro" id="IPR002869">
    <property type="entry name" value="Pyrv_flavodox_OxRed_cen"/>
</dbReference>
<evidence type="ECO:0000256" key="7">
    <source>
        <dbReference type="SAM" id="MobiDB-lite"/>
    </source>
</evidence>
<feature type="domain" description="Pyruvate/ketoisovalerate oxidoreductase catalytic" evidence="8">
    <location>
        <begin position="764"/>
        <end position="950"/>
    </location>
</feature>
<dbReference type="SUPFAM" id="SSF53323">
    <property type="entry name" value="Pyruvate-ferredoxin oxidoreductase, PFOR, domain III"/>
    <property type="match status" value="1"/>
</dbReference>
<feature type="region of interest" description="Disordered" evidence="7">
    <location>
        <begin position="1"/>
        <end position="26"/>
    </location>
</feature>
<evidence type="ECO:0000259" key="9">
    <source>
        <dbReference type="Pfam" id="PF02775"/>
    </source>
</evidence>
<evidence type="ECO:0000259" key="10">
    <source>
        <dbReference type="Pfam" id="PF20169"/>
    </source>
</evidence>
<evidence type="ECO:0000256" key="4">
    <source>
        <dbReference type="ARBA" id="ARBA00023002"/>
    </source>
</evidence>
<gene>
    <name evidence="11" type="ORF">OTERR_17840</name>
</gene>
<keyword evidence="2" id="KW-0479">Metal-binding</keyword>
<evidence type="ECO:0000313" key="12">
    <source>
        <dbReference type="Proteomes" id="UP000323671"/>
    </source>
</evidence>
<keyword evidence="4" id="KW-0560">Oxidoreductase</keyword>
<sequence length="1194" mass="126606">MSANDQPFRTPNPSHIPGSAPATLDAPAGSERQFLTGIQALVRLPMLQRQLDRARGLNTAGLISGYRGSPLGAYDQQLWKASRQLAAHDITFQPGLNEDLAATALWGAQMHRAYGPTTVDGVFGLWYGKGPGVDRTGDVFRTANMLGTSPLGGVLAISGDDHAAQSSMYPHQTDGIFQSASIPVLQPASVAEVISLGLAGIALSRYCGLWVGLKTIAEVIETAATVDLGPLPAFVTPTDFAVPAHGLNWDPALAWPAQRAELERRLIEERLPAARAWARANGLDRTVVAAPARRLGIVTVGKAHQDLMQAVADLGLTPADLAALGVSVYKVAMSWPLETAGLLAFAEGHEELLVIEEKRAIVEAQIKEALYHQPDGRRPRVTGKQDDRGAALLAEVSEFTPLQVARALARRAAALAGLGPLLAERLAAWEARVAPPSLIGAVVPLQQVAQDAVLAPVPARRPYFCSGCPHNTSTKTPDGSIAGGGIGCHVMALSQPELKTRTFSQMGGEGAQWIGAAPFSATGHIFQNLGDGTYQHSGLLAIRAAVAAGTNITYKILYNDAVAMTGGQPAEGGIDPARITRQLHAEGVGRIALVSDDPARWTGRADLAPGVSVHGRESLDAVQRELRQVAGVSAIVYEQTCAAEKRRRRKRGDFPDPDRRLFINPRVCEGCGDCSVQSNCIAVEPLETAFGRKRQINQSACNKDFSCTKGFCPSFVEIEGVALRKPDDARLQAIEAQALAGLGEPGVPALGADEPFNIYVTGIGGSGVLTMGAMLGAAAFLDGRGASVLDFTGLAQKNGAVVSQVRIAPAPRDIHAARIGPAAADLLLGADLVVSAAADSLERLSAGRTGAVLNLDGTPTADVVAQRDARLPIDLMAERVRRRCDPARFHTVNAGTLAQRLFGDTVTAHTLMLGYAWQRGLVPLSRAAIEGAIERNGAAVALNKRAFAWGRIAAAAPEWLARIAEGAGSADPLPVDLDALIARRTEDLAAYQDAAYAARYQALVARVRAAEARHAPGQEALTRAVAQGAYRLMAYKDEYEVARLYADPAFKAALTCQFAQADKVSLWLAPPLFARHDPATGRPRKHKFGPWMLTAMGWLARLRRLRGTAFDPFGYSAERRAERRLAEDYAAMVTALAAGLTPARHGLAVELASLADEVRGFGPVKAAAMAAYEARRAELLARWTEEGAQARAAA</sequence>
<dbReference type="Pfam" id="PF02775">
    <property type="entry name" value="TPP_enzyme_C"/>
    <property type="match status" value="1"/>
</dbReference>
<evidence type="ECO:0000256" key="6">
    <source>
        <dbReference type="ARBA" id="ARBA00023014"/>
    </source>
</evidence>
<keyword evidence="11" id="KW-0670">Pyruvate</keyword>
<dbReference type="InterPro" id="IPR046667">
    <property type="entry name" value="DUF6537"/>
</dbReference>
<keyword evidence="1" id="KW-0813">Transport</keyword>
<name>A0A5C1E8R5_9RHOO</name>
<dbReference type="RefSeq" id="WP_223115915.1">
    <property type="nucleotide sequence ID" value="NZ_CP022579.1"/>
</dbReference>
<dbReference type="GO" id="GO:0030976">
    <property type="term" value="F:thiamine pyrophosphate binding"/>
    <property type="evidence" value="ECO:0007669"/>
    <property type="project" value="InterPro"/>
</dbReference>
<dbReference type="GO" id="GO:0044281">
    <property type="term" value="P:small molecule metabolic process"/>
    <property type="evidence" value="ECO:0007669"/>
    <property type="project" value="UniProtKB-ARBA"/>
</dbReference>
<evidence type="ECO:0000256" key="2">
    <source>
        <dbReference type="ARBA" id="ARBA00022485"/>
    </source>
</evidence>
<feature type="domain" description="Thiamine pyrophosphate enzyme TPP-binding" evidence="9">
    <location>
        <begin position="485"/>
        <end position="573"/>
    </location>
</feature>
<dbReference type="PANTHER" id="PTHR48084">
    <property type="entry name" value="2-OXOGLUTARATE OXIDOREDUCTASE SUBUNIT KORB-RELATED"/>
    <property type="match status" value="1"/>
</dbReference>
<dbReference type="Gene3D" id="3.40.50.970">
    <property type="match status" value="1"/>
</dbReference>
<dbReference type="GO" id="GO:0016625">
    <property type="term" value="F:oxidoreductase activity, acting on the aldehyde or oxo group of donors, iron-sulfur protein as acceptor"/>
    <property type="evidence" value="ECO:0007669"/>
    <property type="project" value="UniProtKB-ARBA"/>
</dbReference>
<dbReference type="InterPro" id="IPR009014">
    <property type="entry name" value="Transketo_C/PFOR_II"/>
</dbReference>
<dbReference type="SUPFAM" id="SSF52518">
    <property type="entry name" value="Thiamin diphosphate-binding fold (THDP-binding)"/>
    <property type="match status" value="2"/>
</dbReference>
<dbReference type="SUPFAM" id="SSF52922">
    <property type="entry name" value="TK C-terminal domain-like"/>
    <property type="match status" value="1"/>
</dbReference>
<keyword evidence="12" id="KW-1185">Reference proteome</keyword>
<dbReference type="Proteomes" id="UP000323671">
    <property type="component" value="Chromosome"/>
</dbReference>
<dbReference type="AlphaFoldDB" id="A0A5C1E8R5"/>
<keyword evidence="5" id="KW-0408">Iron</keyword>
<evidence type="ECO:0000256" key="5">
    <source>
        <dbReference type="ARBA" id="ARBA00023004"/>
    </source>
</evidence>
<dbReference type="Pfam" id="PF20169">
    <property type="entry name" value="DUF6537"/>
    <property type="match status" value="1"/>
</dbReference>
<dbReference type="CDD" id="cd07034">
    <property type="entry name" value="TPP_PYR_PFOR_IOR-alpha_like"/>
    <property type="match status" value="1"/>
</dbReference>
<evidence type="ECO:0000256" key="3">
    <source>
        <dbReference type="ARBA" id="ARBA00022982"/>
    </source>
</evidence>
<evidence type="ECO:0000256" key="1">
    <source>
        <dbReference type="ARBA" id="ARBA00022448"/>
    </source>
</evidence>
<keyword evidence="3" id="KW-0249">Electron transport</keyword>
<dbReference type="GO" id="GO:0051539">
    <property type="term" value="F:4 iron, 4 sulfur cluster binding"/>
    <property type="evidence" value="ECO:0007669"/>
    <property type="project" value="UniProtKB-KW"/>
</dbReference>
<dbReference type="NCBIfam" id="NF009588">
    <property type="entry name" value="PRK13029.1"/>
    <property type="match status" value="1"/>
</dbReference>
<protein>
    <submittedName>
        <fullName evidence="11">Indolepyruvate ferredoxin oxidoreductase</fullName>
    </submittedName>
</protein>
<dbReference type="InterPro" id="IPR051457">
    <property type="entry name" value="2-oxoacid:Fd_oxidoreductase"/>
</dbReference>
<dbReference type="PANTHER" id="PTHR48084:SF3">
    <property type="entry name" value="SUBUNIT OF PYRUVATE:FLAVODOXIN OXIDOREDUCTASE"/>
    <property type="match status" value="1"/>
</dbReference>
<reference evidence="11 12" key="1">
    <citation type="submission" date="2017-07" db="EMBL/GenBank/DDBJ databases">
        <title>Complete genome sequence of Oryzomicrobium terrae TPP412.</title>
        <authorList>
            <person name="Chiu L.-W."/>
            <person name="Lo K.-J."/>
            <person name="Tsai Y.-M."/>
            <person name="Lin S.-S."/>
            <person name="Kuo C.-H."/>
            <person name="Liu C.-T."/>
        </authorList>
    </citation>
    <scope>NUCLEOTIDE SEQUENCE [LARGE SCALE GENOMIC DNA]</scope>
    <source>
        <strain evidence="11 12">TPP412</strain>
    </source>
</reference>
<organism evidence="11 12">
    <name type="scientific">Oryzomicrobium terrae</name>
    <dbReference type="NCBI Taxonomy" id="1735038"/>
    <lineage>
        <taxon>Bacteria</taxon>
        <taxon>Pseudomonadati</taxon>
        <taxon>Pseudomonadota</taxon>
        <taxon>Betaproteobacteria</taxon>
        <taxon>Rhodocyclales</taxon>
        <taxon>Rhodocyclaceae</taxon>
        <taxon>Oryzomicrobium</taxon>
    </lineage>
</organism>
<dbReference type="Pfam" id="PF01558">
    <property type="entry name" value="POR"/>
    <property type="match status" value="1"/>
</dbReference>
<proteinExistence type="predicted"/>
<keyword evidence="6" id="KW-0411">Iron-sulfur</keyword>
<keyword evidence="2" id="KW-0004">4Fe-4S</keyword>
<feature type="compositionally biased region" description="Polar residues" evidence="7">
    <location>
        <begin position="1"/>
        <end position="13"/>
    </location>
</feature>
<evidence type="ECO:0000259" key="8">
    <source>
        <dbReference type="Pfam" id="PF01558"/>
    </source>
</evidence>
<feature type="domain" description="DUF6537" evidence="10">
    <location>
        <begin position="977"/>
        <end position="1177"/>
    </location>
</feature>
<dbReference type="Gene3D" id="3.40.920.10">
    <property type="entry name" value="Pyruvate-ferredoxin oxidoreductase, PFOR, domain III"/>
    <property type="match status" value="1"/>
</dbReference>
<accession>A0A5C1E8R5</accession>
<dbReference type="InterPro" id="IPR011766">
    <property type="entry name" value="TPP_enzyme_TPP-bd"/>
</dbReference>
<dbReference type="GO" id="GO:0045333">
    <property type="term" value="P:cellular respiration"/>
    <property type="evidence" value="ECO:0007669"/>
    <property type="project" value="UniProtKB-ARBA"/>
</dbReference>
<evidence type="ECO:0000313" key="11">
    <source>
        <dbReference type="EMBL" id="QEL65260.1"/>
    </source>
</evidence>
<dbReference type="NCBIfam" id="NF009589">
    <property type="entry name" value="PRK13030.1"/>
    <property type="match status" value="1"/>
</dbReference>
<dbReference type="InterPro" id="IPR002880">
    <property type="entry name" value="Pyrv_Fd/Flavodoxin_OxRdtase_N"/>
</dbReference>
<dbReference type="EMBL" id="CP022579">
    <property type="protein sequence ID" value="QEL65260.1"/>
    <property type="molecule type" value="Genomic_DNA"/>
</dbReference>
<dbReference type="KEGG" id="otr:OTERR_17840"/>
<dbReference type="InterPro" id="IPR029061">
    <property type="entry name" value="THDP-binding"/>
</dbReference>
<dbReference type="InterPro" id="IPR019752">
    <property type="entry name" value="Pyrv/ketoisovalerate_OxRed_cat"/>
</dbReference>